<dbReference type="InterPro" id="IPR014751">
    <property type="entry name" value="XRCC4-like_C"/>
</dbReference>
<dbReference type="InterPro" id="IPR010585">
    <property type="entry name" value="DNA_repair_prot_XRCC4"/>
</dbReference>
<dbReference type="GO" id="GO:0010165">
    <property type="term" value="P:response to X-ray"/>
    <property type="evidence" value="ECO:0007669"/>
    <property type="project" value="TreeGrafter"/>
</dbReference>
<dbReference type="GO" id="GO:0006303">
    <property type="term" value="P:double-strand break repair via nonhomologous end joining"/>
    <property type="evidence" value="ECO:0007669"/>
    <property type="project" value="UniProtKB-ARBA"/>
</dbReference>
<feature type="compositionally biased region" description="Acidic residues" evidence="7">
    <location>
        <begin position="290"/>
        <end position="302"/>
    </location>
</feature>
<name>A0A1S3H5C7_LINAN</name>
<dbReference type="AlphaFoldDB" id="A0A1S3H5C7"/>
<dbReference type="Pfam" id="PF21924">
    <property type="entry name" value="XRCC4_CC"/>
    <property type="match status" value="1"/>
</dbReference>
<evidence type="ECO:0000259" key="8">
    <source>
        <dbReference type="Pfam" id="PF06632"/>
    </source>
</evidence>
<evidence type="ECO:0000256" key="4">
    <source>
        <dbReference type="ARBA" id="ARBA00023204"/>
    </source>
</evidence>
<dbReference type="RefSeq" id="XP_013380339.1">
    <property type="nucleotide sequence ID" value="XM_013524885.2"/>
</dbReference>
<dbReference type="GO" id="GO:0003677">
    <property type="term" value="F:DNA binding"/>
    <property type="evidence" value="ECO:0007669"/>
    <property type="project" value="InterPro"/>
</dbReference>
<comment type="similarity">
    <text evidence="6">Belongs to the XRCC4-XLF family. XRCC4 subfamily.</text>
</comment>
<dbReference type="Proteomes" id="UP000085678">
    <property type="component" value="Unplaced"/>
</dbReference>
<dbReference type="InterPro" id="IPR053961">
    <property type="entry name" value="XRCC4_N"/>
</dbReference>
<feature type="compositionally biased region" description="Acidic residues" evidence="7">
    <location>
        <begin position="368"/>
        <end position="377"/>
    </location>
</feature>
<dbReference type="PANTHER" id="PTHR28559">
    <property type="entry name" value="DNA REPAIR PROTEIN XRCC4"/>
    <property type="match status" value="1"/>
</dbReference>
<reference evidence="11" key="1">
    <citation type="submission" date="2023-09" db="UniProtKB">
        <authorList>
            <consortium name="RefSeq"/>
        </authorList>
    </citation>
    <scope>IDENTIFICATION</scope>
    <source>
        <tissue evidence="11 12">Gonads</tissue>
    </source>
</reference>
<keyword evidence="5" id="KW-0539">Nucleus</keyword>
<dbReference type="OrthoDB" id="8064436at2759"/>
<feature type="compositionally biased region" description="Basic and acidic residues" evidence="7">
    <location>
        <begin position="240"/>
        <end position="265"/>
    </location>
</feature>
<keyword evidence="2" id="KW-0227">DNA damage</keyword>
<feature type="domain" description="XRCC4 N-terminal" evidence="8">
    <location>
        <begin position="20"/>
        <end position="121"/>
    </location>
</feature>
<feature type="compositionally biased region" description="Basic residues" evidence="7">
    <location>
        <begin position="272"/>
        <end position="282"/>
    </location>
</feature>
<keyword evidence="4" id="KW-0234">DNA repair</keyword>
<evidence type="ECO:0000256" key="5">
    <source>
        <dbReference type="ARBA" id="ARBA00023242"/>
    </source>
</evidence>
<evidence type="ECO:0000313" key="11">
    <source>
        <dbReference type="RefSeq" id="XP_013380339.1"/>
    </source>
</evidence>
<dbReference type="Pfam" id="PF06632">
    <property type="entry name" value="XRCC4"/>
    <property type="match status" value="1"/>
</dbReference>
<evidence type="ECO:0000256" key="7">
    <source>
        <dbReference type="SAM" id="MobiDB-lite"/>
    </source>
</evidence>
<evidence type="ECO:0000256" key="2">
    <source>
        <dbReference type="ARBA" id="ARBA00022763"/>
    </source>
</evidence>
<evidence type="ECO:0000256" key="3">
    <source>
        <dbReference type="ARBA" id="ARBA00023172"/>
    </source>
</evidence>
<proteinExistence type="inferred from homology"/>
<feature type="compositionally biased region" description="Basic and acidic residues" evidence="7">
    <location>
        <begin position="219"/>
        <end position="228"/>
    </location>
</feature>
<dbReference type="KEGG" id="lak:106151554"/>
<keyword evidence="3" id="KW-0233">DNA recombination</keyword>
<evidence type="ECO:0000256" key="6">
    <source>
        <dbReference type="ARBA" id="ARBA00025728"/>
    </source>
</evidence>
<dbReference type="SUPFAM" id="SSF50809">
    <property type="entry name" value="XRCC4, N-terminal domain"/>
    <property type="match status" value="1"/>
</dbReference>
<protein>
    <submittedName>
        <fullName evidence="11 12">DNA repair protein XRCC4</fullName>
    </submittedName>
</protein>
<evidence type="ECO:0000256" key="1">
    <source>
        <dbReference type="ARBA" id="ARBA00004123"/>
    </source>
</evidence>
<gene>
    <name evidence="11 12" type="primary">LOC106151554</name>
</gene>
<evidence type="ECO:0000313" key="12">
    <source>
        <dbReference type="RefSeq" id="XP_023930253.1"/>
    </source>
</evidence>
<evidence type="ECO:0000313" key="10">
    <source>
        <dbReference type="Proteomes" id="UP000085678"/>
    </source>
</evidence>
<dbReference type="InterPro" id="IPR009089">
    <property type="entry name" value="XRCC4_N_sf"/>
</dbReference>
<keyword evidence="10" id="KW-1185">Reference proteome</keyword>
<feature type="compositionally biased region" description="Polar residues" evidence="7">
    <location>
        <begin position="332"/>
        <end position="350"/>
    </location>
</feature>
<dbReference type="GO" id="GO:0006310">
    <property type="term" value="P:DNA recombination"/>
    <property type="evidence" value="ECO:0007669"/>
    <property type="project" value="UniProtKB-KW"/>
</dbReference>
<accession>A0A1S3H5C7</accession>
<dbReference type="GeneID" id="106151554"/>
<feature type="domain" description="XRCC4 coiled-coil" evidence="9">
    <location>
        <begin position="126"/>
        <end position="201"/>
    </location>
</feature>
<dbReference type="Gene3D" id="2.170.210.10">
    <property type="entry name" value="DNA double-strand break repair and VJ recombination XRCC4, N-terminal"/>
    <property type="match status" value="1"/>
</dbReference>
<sequence>MTMSRTRKTFTKITTTDKKTYFLLSTVHDEGKEGYHLLLSNGKQAWAGELTEDSLDEQSSEKKIPFHDYVSQTKKALTREEVGTFNFIYEVKKEEEGIINFIWKKYIPSSKIKFQIGEVALMEKEDPSHAIQEIFNYCIEGRVELLDTISSLKIDNERLSGERAQALKRLDKVVSAKEEMEKDLYAKFQTILNSKKAKIRETNEKLENVATGQQDGLEGGDHGRGRDSDTDDNNDSDQDIPERKLNSKRPRLESDESVTKDEERASTPTYKGKGKGKGKSAKKIYSLSAELDESLVLDDDEDTIPKEPIGRKKRLPRRGEKKQTPAKPTLPKGTSMNQQGRMESPVSSRRPSLKRGNTGLSNRSSDNLDADDLLANM</sequence>
<dbReference type="CDD" id="cd22283">
    <property type="entry name" value="HD_XRCC4_N"/>
    <property type="match status" value="1"/>
</dbReference>
<comment type="subcellular location">
    <subcellularLocation>
        <location evidence="1">Nucleus</location>
    </subcellularLocation>
</comment>
<dbReference type="InterPro" id="IPR053962">
    <property type="entry name" value="XRCC4_CC"/>
</dbReference>
<dbReference type="SUPFAM" id="SSF58022">
    <property type="entry name" value="XRCC4, C-terminal oligomerization domain"/>
    <property type="match status" value="1"/>
</dbReference>
<dbReference type="InterPro" id="IPR038051">
    <property type="entry name" value="XRCC4-like_N_sf"/>
</dbReference>
<dbReference type="STRING" id="7574.A0A1S3H5C7"/>
<dbReference type="RefSeq" id="XP_023930253.1">
    <property type="nucleotide sequence ID" value="XM_024074485.1"/>
</dbReference>
<dbReference type="GO" id="GO:0032807">
    <property type="term" value="C:DNA ligase IV complex"/>
    <property type="evidence" value="ECO:0007669"/>
    <property type="project" value="TreeGrafter"/>
</dbReference>
<evidence type="ECO:0000259" key="9">
    <source>
        <dbReference type="Pfam" id="PF21924"/>
    </source>
</evidence>
<dbReference type="PANTHER" id="PTHR28559:SF1">
    <property type="entry name" value="DNA REPAIR PROTEIN XRCC4"/>
    <property type="match status" value="1"/>
</dbReference>
<dbReference type="GO" id="GO:0005958">
    <property type="term" value="C:DNA-dependent protein kinase-DNA ligase 4 complex"/>
    <property type="evidence" value="ECO:0007669"/>
    <property type="project" value="TreeGrafter"/>
</dbReference>
<organism evidence="11">
    <name type="scientific">Lingula anatina</name>
    <name type="common">Brachiopod</name>
    <name type="synonym">Lingula unguis</name>
    <dbReference type="NCBI Taxonomy" id="7574"/>
    <lineage>
        <taxon>Eukaryota</taxon>
        <taxon>Metazoa</taxon>
        <taxon>Spiralia</taxon>
        <taxon>Lophotrochozoa</taxon>
        <taxon>Brachiopoda</taxon>
        <taxon>Linguliformea</taxon>
        <taxon>Lingulata</taxon>
        <taxon>Lingulida</taxon>
        <taxon>Linguloidea</taxon>
        <taxon>Lingulidae</taxon>
        <taxon>Lingula</taxon>
    </lineage>
</organism>
<feature type="compositionally biased region" description="Acidic residues" evidence="7">
    <location>
        <begin position="229"/>
        <end position="239"/>
    </location>
</feature>
<feature type="region of interest" description="Disordered" evidence="7">
    <location>
        <begin position="204"/>
        <end position="377"/>
    </location>
</feature>
<dbReference type="Gene3D" id="1.20.5.370">
    <property type="match status" value="1"/>
</dbReference>